<dbReference type="Pfam" id="PF02719">
    <property type="entry name" value="Polysacc_synt_2"/>
    <property type="match status" value="1"/>
</dbReference>
<comment type="similarity">
    <text evidence="1">Belongs to the polysaccharide synthase family.</text>
</comment>
<dbReference type="Proteomes" id="UP000231379">
    <property type="component" value="Unassembled WGS sequence"/>
</dbReference>
<dbReference type="PANTHER" id="PTHR43318:SF2">
    <property type="entry name" value="UDP-N-ACETYLGLUCOSAMINE 4,6-DEHYDRATASE (INVERTING)"/>
    <property type="match status" value="1"/>
</dbReference>
<dbReference type="EMBL" id="PFBM01000014">
    <property type="protein sequence ID" value="PIR82454.1"/>
    <property type="molecule type" value="Genomic_DNA"/>
</dbReference>
<dbReference type="InterPro" id="IPR051203">
    <property type="entry name" value="Polysaccharide_Synthase-Rel"/>
</dbReference>
<evidence type="ECO:0000313" key="5">
    <source>
        <dbReference type="Proteomes" id="UP000231379"/>
    </source>
</evidence>
<evidence type="ECO:0000313" key="4">
    <source>
        <dbReference type="EMBL" id="PIR82454.1"/>
    </source>
</evidence>
<organism evidence="4 5">
    <name type="scientific">Candidatus Kaiserbacteria bacterium CG10_big_fil_rev_8_21_14_0_10_59_10</name>
    <dbReference type="NCBI Taxonomy" id="1974612"/>
    <lineage>
        <taxon>Bacteria</taxon>
        <taxon>Candidatus Kaiseribacteriota</taxon>
    </lineage>
</organism>
<dbReference type="SMART" id="SM00822">
    <property type="entry name" value="PKS_KR"/>
    <property type="match status" value="1"/>
</dbReference>
<dbReference type="InterPro" id="IPR057326">
    <property type="entry name" value="KR_dom"/>
</dbReference>
<comment type="caution">
    <text evidence="4">The sequence shown here is derived from an EMBL/GenBank/DDBJ whole genome shotgun (WGS) entry which is preliminary data.</text>
</comment>
<evidence type="ECO:0000256" key="2">
    <source>
        <dbReference type="SAM" id="MobiDB-lite"/>
    </source>
</evidence>
<evidence type="ECO:0000259" key="3">
    <source>
        <dbReference type="SMART" id="SM00822"/>
    </source>
</evidence>
<feature type="compositionally biased region" description="Basic residues" evidence="2">
    <location>
        <begin position="336"/>
        <end position="360"/>
    </location>
</feature>
<feature type="region of interest" description="Disordered" evidence="2">
    <location>
        <begin position="324"/>
        <end position="360"/>
    </location>
</feature>
<sequence length="360" mass="40228">MNSSFWAEKSVLITGGTGTFGYAFIARLLQTKVSRIIVFSRDEFKQSELRRAFEDDERLRFFLGDVRDKERLMRAFRDVDFVVHAAALKQVPALEYNPMEAVKTNVLGTQNVIEAALDAGVARVLFTSSDKAVHPVNLYGATKLCAERLTIAANVYRRSGAQKPRFSVMRYGNILGSRGSLLEVVEKQRSSGTITLTDDRMTRFWLRIERVMDYVIEALEQMHGGEIFVPKMESVKVVDIIKCLAPDCSVRVVGIRPGEKLHETLITQHEAGRTRDIGSMYVISPEQLQFDDEPPVQGAPVGVDFIYASDNPRFLRSVEHAPRILAGGSEGGSGKKQSRMKKSARTRVKSPGRAKARKST</sequence>
<accession>A0A2H0U7T3</accession>
<dbReference type="CDD" id="cd05237">
    <property type="entry name" value="UDP_invert_4-6DH_SDR_e"/>
    <property type="match status" value="1"/>
</dbReference>
<dbReference type="SUPFAM" id="SSF51735">
    <property type="entry name" value="NAD(P)-binding Rossmann-fold domains"/>
    <property type="match status" value="1"/>
</dbReference>
<dbReference type="InterPro" id="IPR003869">
    <property type="entry name" value="Polysac_CapD-like"/>
</dbReference>
<name>A0A2H0U7T3_9BACT</name>
<dbReference type="Gene3D" id="3.40.50.720">
    <property type="entry name" value="NAD(P)-binding Rossmann-like Domain"/>
    <property type="match status" value="1"/>
</dbReference>
<dbReference type="AlphaFoldDB" id="A0A2H0U7T3"/>
<dbReference type="PANTHER" id="PTHR43318">
    <property type="entry name" value="UDP-N-ACETYLGLUCOSAMINE 4,6-DEHYDRATASE"/>
    <property type="match status" value="1"/>
</dbReference>
<evidence type="ECO:0000256" key="1">
    <source>
        <dbReference type="ARBA" id="ARBA00007430"/>
    </source>
</evidence>
<proteinExistence type="inferred from homology"/>
<dbReference type="InterPro" id="IPR036291">
    <property type="entry name" value="NAD(P)-bd_dom_sf"/>
</dbReference>
<reference evidence="5" key="1">
    <citation type="submission" date="2017-09" db="EMBL/GenBank/DDBJ databases">
        <title>Depth-based differentiation of microbial function through sediment-hosted aquifers and enrichment of novel symbionts in the deep terrestrial subsurface.</title>
        <authorList>
            <person name="Probst A.J."/>
            <person name="Ladd B."/>
            <person name="Jarett J.K."/>
            <person name="Geller-Mcgrath D.E."/>
            <person name="Sieber C.M.K."/>
            <person name="Emerson J.B."/>
            <person name="Anantharaman K."/>
            <person name="Thomas B.C."/>
            <person name="Malmstrom R."/>
            <person name="Stieglmeier M."/>
            <person name="Klingl A."/>
            <person name="Woyke T."/>
            <person name="Ryan C.M."/>
            <person name="Banfield J.F."/>
        </authorList>
    </citation>
    <scope>NUCLEOTIDE SEQUENCE [LARGE SCALE GENOMIC DNA]</scope>
</reference>
<feature type="domain" description="Ketoreductase" evidence="3">
    <location>
        <begin position="9"/>
        <end position="177"/>
    </location>
</feature>
<protein>
    <submittedName>
        <fullName evidence="4">UDP-N-acetylglucosamine 4,6-dehydratase (Inverting)</fullName>
    </submittedName>
</protein>
<gene>
    <name evidence="4" type="ORF">COU20_02350</name>
</gene>